<dbReference type="Pfam" id="PF12172">
    <property type="entry name" value="zf-ChsH2"/>
    <property type="match status" value="1"/>
</dbReference>
<evidence type="ECO:0000313" key="3">
    <source>
        <dbReference type="EMBL" id="CAI78631.1"/>
    </source>
</evidence>
<protein>
    <recommendedName>
        <fullName evidence="4">DUF35 domain-containing protein</fullName>
    </recommendedName>
</protein>
<dbReference type="InterPro" id="IPR002878">
    <property type="entry name" value="ChsH2_C"/>
</dbReference>
<dbReference type="PANTHER" id="PTHR34075:SF5">
    <property type="entry name" value="BLR3430 PROTEIN"/>
    <property type="match status" value="1"/>
</dbReference>
<feature type="domain" description="ChsH2 C-terminal OB-fold" evidence="1">
    <location>
        <begin position="71"/>
        <end position="132"/>
    </location>
</feature>
<organism evidence="3">
    <name type="scientific">uncultured delta proteobacterium</name>
    <dbReference type="NCBI Taxonomy" id="34034"/>
    <lineage>
        <taxon>Bacteria</taxon>
        <taxon>Deltaproteobacteria</taxon>
        <taxon>environmental samples</taxon>
    </lineage>
</organism>
<evidence type="ECO:0008006" key="4">
    <source>
        <dbReference type="Google" id="ProtNLM"/>
    </source>
</evidence>
<reference evidence="3" key="1">
    <citation type="journal article" date="2005" name="Environ. Microbiol.">
        <title>Lateral gene transfer and phylogenetic assignment of environmental fosmid clones.</title>
        <authorList>
            <person name="Nesbo C.L."/>
            <person name="Boucher Y."/>
            <person name="Dlutek M."/>
            <person name="Doolittle F.W."/>
        </authorList>
    </citation>
    <scope>NUCLEOTIDE SEQUENCE</scope>
</reference>
<dbReference type="SUPFAM" id="SSF50249">
    <property type="entry name" value="Nucleic acid-binding proteins"/>
    <property type="match status" value="1"/>
</dbReference>
<dbReference type="EMBL" id="AJ937767">
    <property type="protein sequence ID" value="CAI78631.1"/>
    <property type="molecule type" value="Genomic_DNA"/>
</dbReference>
<dbReference type="Pfam" id="PF01796">
    <property type="entry name" value="OB_ChsH2_C"/>
    <property type="match status" value="1"/>
</dbReference>
<accession>Q2YZR7</accession>
<dbReference type="InterPro" id="IPR022002">
    <property type="entry name" value="ChsH2_Znr"/>
</dbReference>
<feature type="domain" description="ChsH2 rubredoxin-like zinc ribbon" evidence="2">
    <location>
        <begin position="38"/>
        <end position="67"/>
    </location>
</feature>
<name>Q2YZR7_9DELT</name>
<evidence type="ECO:0000259" key="1">
    <source>
        <dbReference type="Pfam" id="PF01796"/>
    </source>
</evidence>
<evidence type="ECO:0000259" key="2">
    <source>
        <dbReference type="Pfam" id="PF12172"/>
    </source>
</evidence>
<sequence>MTEKNYGLYGKMSLDEAEDIPLRKGIIRFPSTPEEPPNLIASRCKLCGDISFPPKILCGKCESDDMEEYFLNNRATVYTYTVIYQGGLPGVDVPYALVIVKFADDDELLVAGQMTGIDPEDVKIGMEVETVIDSVRLGLMGLLSGRIRNVLGYKFRPVKKG</sequence>
<dbReference type="Gene3D" id="6.10.30.10">
    <property type="match status" value="1"/>
</dbReference>
<dbReference type="InterPro" id="IPR052513">
    <property type="entry name" value="Thioester_dehydratase-like"/>
</dbReference>
<dbReference type="AlphaFoldDB" id="Q2YZR7"/>
<dbReference type="PANTHER" id="PTHR34075">
    <property type="entry name" value="BLR3430 PROTEIN"/>
    <property type="match status" value="1"/>
</dbReference>
<dbReference type="InterPro" id="IPR012340">
    <property type="entry name" value="NA-bd_OB-fold"/>
</dbReference>
<proteinExistence type="predicted"/>